<evidence type="ECO:0000313" key="2">
    <source>
        <dbReference type="Proteomes" id="UP000182264"/>
    </source>
</evidence>
<name>A0A1L3GCR5_SYNAC</name>
<dbReference type="KEGG" id="pace:A6070_08930"/>
<protein>
    <recommendedName>
        <fullName evidence="3">DUF4388 domain-containing protein</fullName>
    </recommendedName>
</protein>
<evidence type="ECO:0008006" key="3">
    <source>
        <dbReference type="Google" id="ProtNLM"/>
    </source>
</evidence>
<accession>A0A1L3GCR5</accession>
<keyword evidence="2" id="KW-1185">Reference proteome</keyword>
<evidence type="ECO:0000313" key="1">
    <source>
        <dbReference type="EMBL" id="APG23635.1"/>
    </source>
</evidence>
<gene>
    <name evidence="1" type="ORF">A7E75_00325</name>
</gene>
<dbReference type="Proteomes" id="UP000182264">
    <property type="component" value="Chromosome"/>
</dbReference>
<organism evidence="1 2">
    <name type="scientific">Syntrophotalea acetylenica</name>
    <name type="common">Pelobacter acetylenicus</name>
    <dbReference type="NCBI Taxonomy" id="29542"/>
    <lineage>
        <taxon>Bacteria</taxon>
        <taxon>Pseudomonadati</taxon>
        <taxon>Thermodesulfobacteriota</taxon>
        <taxon>Desulfuromonadia</taxon>
        <taxon>Desulfuromonadales</taxon>
        <taxon>Syntrophotaleaceae</taxon>
        <taxon>Syntrophotalea</taxon>
    </lineage>
</organism>
<dbReference type="STRING" id="29542.A6070_08930"/>
<reference evidence="1 2" key="1">
    <citation type="journal article" date="2017" name="Genome Announc.">
        <title>Complete Genome Sequences of Two Acetylene-Fermenting Pelobacter acetylenicus Strains.</title>
        <authorList>
            <person name="Sutton J.M."/>
            <person name="Baesman S.M."/>
            <person name="Fierst J.L."/>
            <person name="Poret-Peterson A.T."/>
            <person name="Oremland R.S."/>
            <person name="Dunlap D.S."/>
            <person name="Akob D.M."/>
        </authorList>
    </citation>
    <scope>NUCLEOTIDE SEQUENCE [LARGE SCALE GENOMIC DNA]</scope>
    <source>
        <strain evidence="1 2">DSM 3247</strain>
    </source>
</reference>
<dbReference type="EMBL" id="CP015518">
    <property type="protein sequence ID" value="APG23635.1"/>
    <property type="molecule type" value="Genomic_DNA"/>
</dbReference>
<dbReference type="AlphaFoldDB" id="A0A1L3GCR5"/>
<proteinExistence type="predicted"/>
<sequence>MFFGGGMIVLPRGKPVKEDVATAGMNWREVLQKLHDGRFTGYLNFVCDANRGLLLFYHGQLAAIRYGRGAEFVGGENAMQHILSASRTSGAYLDIYRLEADLALAICNLVEGQPFCREQHLALLDLPHLLALLKQEGFSGGLHVYDDRKATVILMENGSYLGFFHDGQAGIVTSADPSASVARNAGARLDVIGSAKIPASNVPDYLEQADLFALWEKETVTAVEGL</sequence>